<dbReference type="Gene3D" id="3.30.365.10">
    <property type="entry name" value="Aldehyde oxidase/xanthine dehydrogenase, molybdopterin binding domain"/>
    <property type="match status" value="4"/>
</dbReference>
<keyword evidence="5" id="KW-1185">Reference proteome</keyword>
<dbReference type="PANTHER" id="PTHR11908:SF132">
    <property type="entry name" value="ALDEHYDE OXIDASE 1-RELATED"/>
    <property type="match status" value="1"/>
</dbReference>
<keyword evidence="1" id="KW-0500">Molybdenum</keyword>
<dbReference type="InterPro" id="IPR037165">
    <property type="entry name" value="AldOxase/xan_DH_Mopterin-bd_sf"/>
</dbReference>
<proteinExistence type="predicted"/>
<dbReference type="Gene3D" id="3.90.1170.50">
    <property type="entry name" value="Aldehyde oxidase/xanthine dehydrogenase, a/b hammerhead"/>
    <property type="match status" value="1"/>
</dbReference>
<protein>
    <submittedName>
        <fullName evidence="4">Xanthine dehydrogenase family protein molybdopterin-binding subunit</fullName>
    </submittedName>
</protein>
<dbReference type="PANTHER" id="PTHR11908">
    <property type="entry name" value="XANTHINE DEHYDROGENASE"/>
    <property type="match status" value="1"/>
</dbReference>
<accession>A0ABZ1YWG1</accession>
<keyword evidence="2" id="KW-0560">Oxidoreductase</keyword>
<evidence type="ECO:0000256" key="2">
    <source>
        <dbReference type="ARBA" id="ARBA00023002"/>
    </source>
</evidence>
<name>A0ABZ1YWG1_9NOCA</name>
<dbReference type="Pfam" id="PF01315">
    <property type="entry name" value="Ald_Xan_dh_C"/>
    <property type="match status" value="1"/>
</dbReference>
<dbReference type="Pfam" id="PF02738">
    <property type="entry name" value="MoCoBD_1"/>
    <property type="match status" value="1"/>
</dbReference>
<dbReference type="EMBL" id="CP109441">
    <property type="protein sequence ID" value="WUV47627.1"/>
    <property type="molecule type" value="Genomic_DNA"/>
</dbReference>
<evidence type="ECO:0000313" key="5">
    <source>
        <dbReference type="Proteomes" id="UP001432062"/>
    </source>
</evidence>
<dbReference type="InterPro" id="IPR008274">
    <property type="entry name" value="AldOxase/xan_DH_MoCoBD1"/>
</dbReference>
<reference evidence="4" key="1">
    <citation type="submission" date="2022-10" db="EMBL/GenBank/DDBJ databases">
        <title>The complete genomes of actinobacterial strains from the NBC collection.</title>
        <authorList>
            <person name="Joergensen T.S."/>
            <person name="Alvarez Arevalo M."/>
            <person name="Sterndorff E.B."/>
            <person name="Faurdal D."/>
            <person name="Vuksanovic O."/>
            <person name="Mourched A.-S."/>
            <person name="Charusanti P."/>
            <person name="Shaw S."/>
            <person name="Blin K."/>
            <person name="Weber T."/>
        </authorList>
    </citation>
    <scope>NUCLEOTIDE SEQUENCE</scope>
    <source>
        <strain evidence="4">NBC_01482</strain>
    </source>
</reference>
<dbReference type="InterPro" id="IPR046867">
    <property type="entry name" value="AldOxase/xan_DH_MoCoBD2"/>
</dbReference>
<dbReference type="InterPro" id="IPR016208">
    <property type="entry name" value="Ald_Oxase/xanthine_DH-like"/>
</dbReference>
<dbReference type="RefSeq" id="WP_329411733.1">
    <property type="nucleotide sequence ID" value="NZ_CP109441.1"/>
</dbReference>
<feature type="domain" description="Aldehyde oxidase/xanthine dehydrogenase a/b hammerhead" evidence="3">
    <location>
        <begin position="31"/>
        <end position="145"/>
    </location>
</feature>
<dbReference type="Proteomes" id="UP001432062">
    <property type="component" value="Chromosome"/>
</dbReference>
<sequence>MTDIAIGQVTEASAGFVGARVPRVEDLRLVTGAGVFVDDVHRPGMLHACFVRSPIPRGRILGIDVAEALALDGVYAVFTAADLNPGVHQFSYSLDAPGLPPVPRPALAEDEVRFVGDPVALVIAVDRYVAEDAVELVVVDYEPLEPVVDYRTAHETTELVHAQSPGNLAGALSGRPAAELDPIFESAAHVVRQQIFQQAYAPVPMETRGLVAEWWAPSGELTVWASTQVPHEIRGFCARLLGIAEHCVRVIMRDTGGGFGLKAAPWREDVCIVLAARKLPVALKWIEDRQENLMAGGMARHEHGDVRMAFDADGTILAAAIDYVQNVGAYPTPSPLTAAIPVGMLFPGPYRVPAATFDVRLMYSNTVGRVAYRGPWQFESVAREVLLDTAARRMGMDPVAVRRRNMLRRDEFPTFNANGMPYSDVSPSETFEQALAMLDYDAFRDQQRRARADGRYLGVGTCTYLEPTTGGTPLHSTEGATIRVEPSGKVNVYVSGGSSGNSLETTVVQLTADALGVDIADVHTIQGDTALTPFGGGTGGSRSGSMLAGAIAETAAVLRERIVAIAAHKLGAPVEDVELTLGRAWVRGVPDVAMTLAEIADIAYFNGYDLPPGVPAGLEASGRYRTPHMMIWANATHVCTCEVDIETGAVTLLRYIVSEDCGPMINPDVVEGQIFGGTVQGIGGALYEHLAYDDSGNPISTTFMDYLLPTATEVPVIEVGHVETPSPGPGGFKGVGEGGAIGAAPAVINAVVDALAPFGVEVGQLPLSPAAIVALVDRARAELTGTVSA</sequence>
<dbReference type="InterPro" id="IPR036856">
    <property type="entry name" value="Ald_Oxase/Xan_DH_a/b_sf"/>
</dbReference>
<dbReference type="InterPro" id="IPR000674">
    <property type="entry name" value="Ald_Oxase/Xan_DH_a/b"/>
</dbReference>
<gene>
    <name evidence="4" type="ORF">OG563_05145</name>
</gene>
<evidence type="ECO:0000259" key="3">
    <source>
        <dbReference type="SMART" id="SM01008"/>
    </source>
</evidence>
<dbReference type="SMART" id="SM01008">
    <property type="entry name" value="Ald_Xan_dh_C"/>
    <property type="match status" value="1"/>
</dbReference>
<dbReference type="Pfam" id="PF20256">
    <property type="entry name" value="MoCoBD_2"/>
    <property type="match status" value="1"/>
</dbReference>
<dbReference type="SUPFAM" id="SSF56003">
    <property type="entry name" value="Molybdenum cofactor-binding domain"/>
    <property type="match status" value="1"/>
</dbReference>
<dbReference type="SUPFAM" id="SSF54665">
    <property type="entry name" value="CO dehydrogenase molybdoprotein N-domain-like"/>
    <property type="match status" value="1"/>
</dbReference>
<evidence type="ECO:0000313" key="4">
    <source>
        <dbReference type="EMBL" id="WUV47627.1"/>
    </source>
</evidence>
<evidence type="ECO:0000256" key="1">
    <source>
        <dbReference type="ARBA" id="ARBA00022505"/>
    </source>
</evidence>
<organism evidence="4 5">
    <name type="scientific">Nocardia vinacea</name>
    <dbReference type="NCBI Taxonomy" id="96468"/>
    <lineage>
        <taxon>Bacteria</taxon>
        <taxon>Bacillati</taxon>
        <taxon>Actinomycetota</taxon>
        <taxon>Actinomycetes</taxon>
        <taxon>Mycobacteriales</taxon>
        <taxon>Nocardiaceae</taxon>
        <taxon>Nocardia</taxon>
    </lineage>
</organism>